<dbReference type="GO" id="GO:0017101">
    <property type="term" value="C:aminoacyl-tRNA synthetase multienzyme complex"/>
    <property type="evidence" value="ECO:0007669"/>
    <property type="project" value="TreeGrafter"/>
</dbReference>
<evidence type="ECO:0000259" key="7">
    <source>
        <dbReference type="Pfam" id="PF09334"/>
    </source>
</evidence>
<comment type="similarity">
    <text evidence="6">Belongs to the class-I aminoacyl-tRNA synthetase family.</text>
</comment>
<dbReference type="GO" id="GO:0004825">
    <property type="term" value="F:methionine-tRNA ligase activity"/>
    <property type="evidence" value="ECO:0007669"/>
    <property type="project" value="InterPro"/>
</dbReference>
<dbReference type="GO" id="GO:0005524">
    <property type="term" value="F:ATP binding"/>
    <property type="evidence" value="ECO:0007669"/>
    <property type="project" value="UniProtKB-KW"/>
</dbReference>
<comment type="caution">
    <text evidence="8">The sequence shown here is derived from an EMBL/GenBank/DDBJ whole genome shotgun (WGS) entry which is preliminary data.</text>
</comment>
<evidence type="ECO:0000256" key="1">
    <source>
        <dbReference type="ARBA" id="ARBA00022598"/>
    </source>
</evidence>
<keyword evidence="1 6" id="KW-0436">Ligase</keyword>
<keyword evidence="2 6" id="KW-0547">Nucleotide-binding</keyword>
<dbReference type="InterPro" id="IPR014729">
    <property type="entry name" value="Rossmann-like_a/b/a_fold"/>
</dbReference>
<keyword evidence="3 6" id="KW-0067">ATP-binding</keyword>
<dbReference type="SUPFAM" id="SSF52374">
    <property type="entry name" value="Nucleotidylyl transferase"/>
    <property type="match status" value="1"/>
</dbReference>
<evidence type="ECO:0000256" key="3">
    <source>
        <dbReference type="ARBA" id="ARBA00022840"/>
    </source>
</evidence>
<dbReference type="InterPro" id="IPR015413">
    <property type="entry name" value="Methionyl/Leucyl_tRNA_Synth"/>
</dbReference>
<keyword evidence="9" id="KW-1185">Reference proteome</keyword>
<dbReference type="EMBL" id="CAKMRJ010002223">
    <property type="protein sequence ID" value="CAH1428053.1"/>
    <property type="molecule type" value="Genomic_DNA"/>
</dbReference>
<evidence type="ECO:0000256" key="6">
    <source>
        <dbReference type="RuleBase" id="RU363039"/>
    </source>
</evidence>
<evidence type="ECO:0000313" key="8">
    <source>
        <dbReference type="EMBL" id="CAH1428053.1"/>
    </source>
</evidence>
<dbReference type="GO" id="GO:0006431">
    <property type="term" value="P:methionyl-tRNA aminoacylation"/>
    <property type="evidence" value="ECO:0007669"/>
    <property type="project" value="TreeGrafter"/>
</dbReference>
<keyword evidence="4 6" id="KW-0648">Protein biosynthesis</keyword>
<proteinExistence type="inferred from homology"/>
<evidence type="ECO:0000256" key="2">
    <source>
        <dbReference type="ARBA" id="ARBA00022741"/>
    </source>
</evidence>
<dbReference type="AlphaFoldDB" id="A0AAU9N527"/>
<dbReference type="PANTHER" id="PTHR45765">
    <property type="entry name" value="METHIONINE--TRNA LIGASE"/>
    <property type="match status" value="1"/>
</dbReference>
<keyword evidence="5 6" id="KW-0030">Aminoacyl-tRNA synthetase</keyword>
<dbReference type="GO" id="GO:0005829">
    <property type="term" value="C:cytosol"/>
    <property type="evidence" value="ECO:0007669"/>
    <property type="project" value="TreeGrafter"/>
</dbReference>
<dbReference type="Gene3D" id="3.40.50.620">
    <property type="entry name" value="HUPs"/>
    <property type="match status" value="1"/>
</dbReference>
<accession>A0AAU9N527</accession>
<evidence type="ECO:0000256" key="5">
    <source>
        <dbReference type="ARBA" id="ARBA00023146"/>
    </source>
</evidence>
<reference evidence="8 9" key="1">
    <citation type="submission" date="2022-01" db="EMBL/GenBank/DDBJ databases">
        <authorList>
            <person name="Xiong W."/>
            <person name="Schranz E."/>
        </authorList>
    </citation>
    <scope>NUCLEOTIDE SEQUENCE [LARGE SCALE GENOMIC DNA]</scope>
</reference>
<name>A0AAU9N527_9ASTR</name>
<gene>
    <name evidence="8" type="ORF">LVIROSA_LOCUS15007</name>
</gene>
<protein>
    <recommendedName>
        <fullName evidence="7">Methionyl/Leucyl tRNA synthetase domain-containing protein</fullName>
    </recommendedName>
</protein>
<organism evidence="8 9">
    <name type="scientific">Lactuca virosa</name>
    <dbReference type="NCBI Taxonomy" id="75947"/>
    <lineage>
        <taxon>Eukaryota</taxon>
        <taxon>Viridiplantae</taxon>
        <taxon>Streptophyta</taxon>
        <taxon>Embryophyta</taxon>
        <taxon>Tracheophyta</taxon>
        <taxon>Spermatophyta</taxon>
        <taxon>Magnoliopsida</taxon>
        <taxon>eudicotyledons</taxon>
        <taxon>Gunneridae</taxon>
        <taxon>Pentapetalae</taxon>
        <taxon>asterids</taxon>
        <taxon>campanulids</taxon>
        <taxon>Asterales</taxon>
        <taxon>Asteraceae</taxon>
        <taxon>Cichorioideae</taxon>
        <taxon>Cichorieae</taxon>
        <taxon>Lactucinae</taxon>
        <taxon>Lactuca</taxon>
    </lineage>
</organism>
<sequence>MYKPFGEDQMLTDVKEVSAMQKAPVGIPEGGGLLVIIHEGKNLEGKHHTNPFVRVLFHGEEKTTKAINFVNPKLRLRFEGNYFKGSIPPSFSNLALLQELFDNTLSLGLTNDHPNMRIIHRKVPLILGQWVSKIKDDSKRPVYCALIRLLQDRDLCVRGIVGIAGIHWFRVDVQDNVLVLDLLGPSLEDLFVYCSHFIYLVFYVWFDAPIGYVSITKSYTPEWEKWWKNPENVELYQFMGKDNVPFHTEQTQMTSVDRMARANIPSLAAIEQMRMLAHTLAQNTNPKFQDLRGVLDQELVLILKLRDMMIGWIHEGFLSFLRQVNDELLKQEGASL</sequence>
<dbReference type="Proteomes" id="UP001157418">
    <property type="component" value="Unassembled WGS sequence"/>
</dbReference>
<dbReference type="InterPro" id="IPR023458">
    <property type="entry name" value="Met-tRNA_ligase_1"/>
</dbReference>
<dbReference type="PANTHER" id="PTHR45765:SF1">
    <property type="entry name" value="METHIONINE--TRNA LIGASE, CYTOPLASMIC"/>
    <property type="match status" value="1"/>
</dbReference>
<evidence type="ECO:0000313" key="9">
    <source>
        <dbReference type="Proteomes" id="UP001157418"/>
    </source>
</evidence>
<feature type="domain" description="Methionyl/Leucyl tRNA synthetase" evidence="7">
    <location>
        <begin position="201"/>
        <end position="248"/>
    </location>
</feature>
<evidence type="ECO:0000256" key="4">
    <source>
        <dbReference type="ARBA" id="ARBA00022917"/>
    </source>
</evidence>
<dbReference type="Pfam" id="PF09334">
    <property type="entry name" value="tRNA-synt_1g"/>
    <property type="match status" value="1"/>
</dbReference>